<dbReference type="CDD" id="cd04186">
    <property type="entry name" value="GT_2_like_c"/>
    <property type="match status" value="1"/>
</dbReference>
<dbReference type="Pfam" id="PF00535">
    <property type="entry name" value="Glycos_transf_2"/>
    <property type="match status" value="1"/>
</dbReference>
<dbReference type="PANTHER" id="PTHR43179">
    <property type="entry name" value="RHAMNOSYLTRANSFERASE WBBL"/>
    <property type="match status" value="1"/>
</dbReference>
<dbReference type="RefSeq" id="WP_101898809.1">
    <property type="nucleotide sequence ID" value="NZ_CP025491.2"/>
</dbReference>
<dbReference type="Gene3D" id="3.90.550.10">
    <property type="entry name" value="Spore Coat Polysaccharide Biosynthesis Protein SpsA, Chain A"/>
    <property type="match status" value="1"/>
</dbReference>
<dbReference type="SUPFAM" id="SSF53448">
    <property type="entry name" value="Nucleotide-diphospho-sugar transferases"/>
    <property type="match status" value="1"/>
</dbReference>
<name>A0A2H5FHQ7_9GAMM</name>
<dbReference type="InterPro" id="IPR001173">
    <property type="entry name" value="Glyco_trans_2-like"/>
</dbReference>
<sequence>MERLLNFMEKNFILNKLSLSFLDFYKRKKLISKLHQQLKLFFLKNEKLEFIVSAEPDISVILVLYNQAQFTLECLRLIQQQRNITYEIVIIDNSSSDLTHSLLSCCHHVVVVKNTQNVGFLQAANQGAQIAKGKNLLFLNNDIWQLNPDAFAIALNTLNRDSNVGAIGGKIILPNGSLQEAGVFVSQEGIHQYGRGKKPDIFEVNFQRHVDYCSGLFLLTPKHLFHNLGGFDERYSPAYCEDCDYCVRVNLAGLKVLYEPRIVVGHIEGGSAIKKKYARTLYKKNILLFNQKHAHWLQTFMHLSDFSNFTASSVLISRYHKRDCKRLLFIGNKIPSQHALNLMKSACDAGHAVSFYPLNKLSLSWDKIYSLFDTRIEVCNSLERPDLDNFISSRRNYYNHIVDENGNGNEWVKYSPFLTHLL</sequence>
<dbReference type="AlphaFoldDB" id="A0A2H5FHQ7"/>
<evidence type="ECO:0000313" key="2">
    <source>
        <dbReference type="EMBL" id="AUH71043.1"/>
    </source>
</evidence>
<dbReference type="InterPro" id="IPR029044">
    <property type="entry name" value="Nucleotide-diphossugar_trans"/>
</dbReference>
<evidence type="ECO:0000313" key="3">
    <source>
        <dbReference type="Proteomes" id="UP000234343"/>
    </source>
</evidence>
<dbReference type="EMBL" id="CP025491">
    <property type="protein sequence ID" value="AUH71043.1"/>
    <property type="molecule type" value="Genomic_DNA"/>
</dbReference>
<proteinExistence type="predicted"/>
<gene>
    <name evidence="2" type="ORF">CAB17_02435</name>
</gene>
<evidence type="ECO:0000259" key="1">
    <source>
        <dbReference type="Pfam" id="PF00535"/>
    </source>
</evidence>
<accession>A0A2H5FHQ7</accession>
<dbReference type="KEGG" id="lsh:CAB17_02435"/>
<dbReference type="Proteomes" id="UP000234343">
    <property type="component" value="Chromosome"/>
</dbReference>
<dbReference type="PANTHER" id="PTHR43179:SF7">
    <property type="entry name" value="RHAMNOSYLTRANSFERASE WBBL"/>
    <property type="match status" value="1"/>
</dbReference>
<keyword evidence="3" id="KW-1185">Reference proteome</keyword>
<reference evidence="2 3" key="1">
    <citation type="submission" date="2017-12" db="EMBL/GenBank/DDBJ databases">
        <title>Legionella sainthelensi LA01-117, whole genome sequence of a clinical isolate from New Zealand.</title>
        <authorList>
            <person name="Cree S.L."/>
            <person name="Slow S."/>
            <person name="Kennedy M.A."/>
            <person name="Murdoch D.R."/>
            <person name="Biggs P.J."/>
            <person name="Anderson T."/>
        </authorList>
    </citation>
    <scope>NUCLEOTIDE SEQUENCE [LARGE SCALE GENOMIC DNA]</scope>
    <source>
        <strain evidence="2 3">LA01-117</strain>
    </source>
</reference>
<protein>
    <recommendedName>
        <fullName evidence="1">Glycosyltransferase 2-like domain-containing protein</fullName>
    </recommendedName>
</protein>
<feature type="domain" description="Glycosyltransferase 2-like" evidence="1">
    <location>
        <begin position="59"/>
        <end position="169"/>
    </location>
</feature>
<organism evidence="2 3">
    <name type="scientific">Legionella sainthelensi</name>
    <dbReference type="NCBI Taxonomy" id="28087"/>
    <lineage>
        <taxon>Bacteria</taxon>
        <taxon>Pseudomonadati</taxon>
        <taxon>Pseudomonadota</taxon>
        <taxon>Gammaproteobacteria</taxon>
        <taxon>Legionellales</taxon>
        <taxon>Legionellaceae</taxon>
        <taxon>Legionella</taxon>
    </lineage>
</organism>